<gene>
    <name evidence="1" type="ORF">D0C37_21620</name>
</gene>
<organism evidence="1 2">
    <name type="scientific">Streptomyces koyangensis</name>
    <dbReference type="NCBI Taxonomy" id="188770"/>
    <lineage>
        <taxon>Bacteria</taxon>
        <taxon>Bacillati</taxon>
        <taxon>Actinomycetota</taxon>
        <taxon>Actinomycetes</taxon>
        <taxon>Kitasatosporales</taxon>
        <taxon>Streptomycetaceae</taxon>
        <taxon>Streptomyces</taxon>
        <taxon>Streptomyces aurantiacus group</taxon>
    </lineage>
</organism>
<evidence type="ECO:0000313" key="2">
    <source>
        <dbReference type="Proteomes" id="UP000259636"/>
    </source>
</evidence>
<dbReference type="GeneID" id="300116750"/>
<accession>A0A385DH09</accession>
<dbReference type="AlphaFoldDB" id="A0A385DH09"/>
<dbReference type="Proteomes" id="UP000259636">
    <property type="component" value="Chromosome"/>
</dbReference>
<evidence type="ECO:0000313" key="1">
    <source>
        <dbReference type="EMBL" id="AXQ56947.1"/>
    </source>
</evidence>
<reference evidence="1 2" key="1">
    <citation type="submission" date="2018-08" db="EMBL/GenBank/DDBJ databases">
        <authorList>
            <person name="Ferrada E.E."/>
            <person name="Latorre B.A."/>
        </authorList>
    </citation>
    <scope>NUCLEOTIDE SEQUENCE [LARGE SCALE GENOMIC DNA]</scope>
    <source>
        <strain evidence="1 2">VK-A60T</strain>
    </source>
</reference>
<sequence length="71" mass="7482">MNGGAGTSPTKLAALVAPGDRIGYEGVWRTVKATTTDIGAMGGLFVRVTWEEGGTERFRAGDELVTQRARA</sequence>
<dbReference type="RefSeq" id="WP_117350062.1">
    <property type="nucleotide sequence ID" value="NZ_CP031742.1"/>
</dbReference>
<dbReference type="KEGG" id="sky:D0C37_21620"/>
<dbReference type="EMBL" id="CP031742">
    <property type="protein sequence ID" value="AXQ56947.1"/>
    <property type="molecule type" value="Genomic_DNA"/>
</dbReference>
<name>A0A385DH09_9ACTN</name>
<proteinExistence type="predicted"/>
<protein>
    <submittedName>
        <fullName evidence="1">Uncharacterized protein</fullName>
    </submittedName>
</protein>